<dbReference type="PANTHER" id="PTHR30204">
    <property type="entry name" value="REDOX-CYCLING DRUG-SENSING TRANSCRIPTIONAL ACTIVATOR SOXR"/>
    <property type="match status" value="1"/>
</dbReference>
<evidence type="ECO:0000313" key="6">
    <source>
        <dbReference type="EMBL" id="REF84112.1"/>
    </source>
</evidence>
<keyword evidence="2" id="KW-0238">DNA-binding</keyword>
<comment type="caution">
    <text evidence="6">The sequence shown here is derived from an EMBL/GenBank/DDBJ whole genome shotgun (WGS) entry which is preliminary data.</text>
</comment>
<dbReference type="SMART" id="SM00422">
    <property type="entry name" value="HTH_MERR"/>
    <property type="match status" value="1"/>
</dbReference>
<keyword evidence="7" id="KW-1185">Reference proteome</keyword>
<keyword evidence="4" id="KW-0175">Coiled coil</keyword>
<dbReference type="InterPro" id="IPR047057">
    <property type="entry name" value="MerR_fam"/>
</dbReference>
<evidence type="ECO:0000259" key="5">
    <source>
        <dbReference type="PROSITE" id="PS50937"/>
    </source>
</evidence>
<dbReference type="OrthoDB" id="7817988at2"/>
<dbReference type="Proteomes" id="UP000256900">
    <property type="component" value="Unassembled WGS sequence"/>
</dbReference>
<evidence type="ECO:0000256" key="3">
    <source>
        <dbReference type="ARBA" id="ARBA00023163"/>
    </source>
</evidence>
<feature type="coiled-coil region" evidence="4">
    <location>
        <begin position="87"/>
        <end position="114"/>
    </location>
</feature>
<evidence type="ECO:0000256" key="2">
    <source>
        <dbReference type="ARBA" id="ARBA00023125"/>
    </source>
</evidence>
<name>A0A3D9YTA1_9HYPH</name>
<dbReference type="GO" id="GO:0003700">
    <property type="term" value="F:DNA-binding transcription factor activity"/>
    <property type="evidence" value="ECO:0007669"/>
    <property type="project" value="InterPro"/>
</dbReference>
<keyword evidence="1" id="KW-0805">Transcription regulation</keyword>
<protein>
    <submittedName>
        <fullName evidence="6">MerR family transcriptional regulator</fullName>
    </submittedName>
</protein>
<feature type="domain" description="HTH merR-type" evidence="5">
    <location>
        <begin position="1"/>
        <end position="68"/>
    </location>
</feature>
<dbReference type="PRINTS" id="PR00040">
    <property type="entry name" value="HTHMERR"/>
</dbReference>
<dbReference type="GO" id="GO:0003677">
    <property type="term" value="F:DNA binding"/>
    <property type="evidence" value="ECO:0007669"/>
    <property type="project" value="UniProtKB-KW"/>
</dbReference>
<dbReference type="AlphaFoldDB" id="A0A3D9YTA1"/>
<proteinExistence type="predicted"/>
<sequence>MKIGEIAQRAGVSTSRLRFYEAKGLLRASRSANGYRSYEAKTVKIVGIIERAQHLGFSLREIAALLAMPPEQRKRPEAFIPYVEAKLREIDAHLREVQKRRRELRNLLEQLVAESKSGKTLKRYR</sequence>
<dbReference type="Gene3D" id="1.10.1660.10">
    <property type="match status" value="1"/>
</dbReference>
<dbReference type="SUPFAM" id="SSF46955">
    <property type="entry name" value="Putative DNA-binding domain"/>
    <property type="match status" value="1"/>
</dbReference>
<dbReference type="InterPro" id="IPR000551">
    <property type="entry name" value="MerR-type_HTH_dom"/>
</dbReference>
<keyword evidence="3" id="KW-0804">Transcription</keyword>
<dbReference type="PANTHER" id="PTHR30204:SF94">
    <property type="entry name" value="HEAVY METAL-DEPENDENT TRANSCRIPTIONAL REGULATOR HI_0293-RELATED"/>
    <property type="match status" value="1"/>
</dbReference>
<gene>
    <name evidence="6" type="ORF">DES32_2957</name>
</gene>
<dbReference type="EMBL" id="QUMO01000005">
    <property type="protein sequence ID" value="REF84112.1"/>
    <property type="molecule type" value="Genomic_DNA"/>
</dbReference>
<dbReference type="RefSeq" id="WP_115837478.1">
    <property type="nucleotide sequence ID" value="NZ_CP025086.1"/>
</dbReference>
<evidence type="ECO:0000256" key="1">
    <source>
        <dbReference type="ARBA" id="ARBA00023015"/>
    </source>
</evidence>
<dbReference type="PROSITE" id="PS00552">
    <property type="entry name" value="HTH_MERR_1"/>
    <property type="match status" value="1"/>
</dbReference>
<dbReference type="PROSITE" id="PS50937">
    <property type="entry name" value="HTH_MERR_2"/>
    <property type="match status" value="1"/>
</dbReference>
<evidence type="ECO:0000313" key="7">
    <source>
        <dbReference type="Proteomes" id="UP000256900"/>
    </source>
</evidence>
<accession>A0A3D9YTA1</accession>
<dbReference type="Pfam" id="PF13411">
    <property type="entry name" value="MerR_1"/>
    <property type="match status" value="1"/>
</dbReference>
<evidence type="ECO:0000256" key="4">
    <source>
        <dbReference type="SAM" id="Coils"/>
    </source>
</evidence>
<reference evidence="6 7" key="1">
    <citation type="submission" date="2018-08" db="EMBL/GenBank/DDBJ databases">
        <title>Genomic Encyclopedia of Type Strains, Phase IV (KMG-IV): sequencing the most valuable type-strain genomes for metagenomic binning, comparative biology and taxonomic classification.</title>
        <authorList>
            <person name="Goeker M."/>
        </authorList>
    </citation>
    <scope>NUCLEOTIDE SEQUENCE [LARGE SCALE GENOMIC DNA]</scope>
    <source>
        <strain evidence="6 7">BW863</strain>
    </source>
</reference>
<organism evidence="6 7">
    <name type="scientific">Methylovirgula ligni</name>
    <dbReference type="NCBI Taxonomy" id="569860"/>
    <lineage>
        <taxon>Bacteria</taxon>
        <taxon>Pseudomonadati</taxon>
        <taxon>Pseudomonadota</taxon>
        <taxon>Alphaproteobacteria</taxon>
        <taxon>Hyphomicrobiales</taxon>
        <taxon>Beijerinckiaceae</taxon>
        <taxon>Methylovirgula</taxon>
    </lineage>
</organism>
<dbReference type="InterPro" id="IPR009061">
    <property type="entry name" value="DNA-bd_dom_put_sf"/>
</dbReference>